<accession>A0A3M7SM30</accession>
<dbReference type="Proteomes" id="UP000276133">
    <property type="component" value="Unassembled WGS sequence"/>
</dbReference>
<reference evidence="1 2" key="1">
    <citation type="journal article" date="2018" name="Sci. Rep.">
        <title>Genomic signatures of local adaptation to the degree of environmental predictability in rotifers.</title>
        <authorList>
            <person name="Franch-Gras L."/>
            <person name="Hahn C."/>
            <person name="Garcia-Roger E.M."/>
            <person name="Carmona M.J."/>
            <person name="Serra M."/>
            <person name="Gomez A."/>
        </authorList>
    </citation>
    <scope>NUCLEOTIDE SEQUENCE [LARGE SCALE GENOMIC DNA]</scope>
    <source>
        <strain evidence="1">HYR1</strain>
    </source>
</reference>
<gene>
    <name evidence="1" type="ORF">BpHYR1_025536</name>
</gene>
<proteinExistence type="predicted"/>
<sequence length="315" mass="36544">MAWQEHKIFFTLILKVEEDPLCGRSYWIQKSLNAYLIQYNSLRIAALINKIFVAKTKSPRAKVSIARERAKYFVLKIGVVRVLTYLMQIQTCLSIEFKLNNIQTVFKKKLINSIESQNNSLSKNFVTEKKLVLSESIRPKIENDKKRVDTGFNLQNTQQLKNLIKLTIIKEKAADVSSTIFLRINGLVMEKKKLPIKARKVKVKRINENKVKSNPKKCANYDVCKRKGNKSDCEKGKHYVTRNCPYILNDKERDELKIGSAIKSSVGDILNEQKSLKEPKNESLMHIIKKKFENQKFSMLLKKMSFLQTIITNEK</sequence>
<keyword evidence="2" id="KW-1185">Reference proteome</keyword>
<evidence type="ECO:0000313" key="2">
    <source>
        <dbReference type="Proteomes" id="UP000276133"/>
    </source>
</evidence>
<protein>
    <submittedName>
        <fullName evidence="1">Uncharacterized protein</fullName>
    </submittedName>
</protein>
<comment type="caution">
    <text evidence="1">The sequence shown here is derived from an EMBL/GenBank/DDBJ whole genome shotgun (WGS) entry which is preliminary data.</text>
</comment>
<dbReference type="EMBL" id="REGN01001112">
    <property type="protein sequence ID" value="RNA36904.1"/>
    <property type="molecule type" value="Genomic_DNA"/>
</dbReference>
<name>A0A3M7SM30_BRAPC</name>
<evidence type="ECO:0000313" key="1">
    <source>
        <dbReference type="EMBL" id="RNA36904.1"/>
    </source>
</evidence>
<organism evidence="1 2">
    <name type="scientific">Brachionus plicatilis</name>
    <name type="common">Marine rotifer</name>
    <name type="synonym">Brachionus muelleri</name>
    <dbReference type="NCBI Taxonomy" id="10195"/>
    <lineage>
        <taxon>Eukaryota</taxon>
        <taxon>Metazoa</taxon>
        <taxon>Spiralia</taxon>
        <taxon>Gnathifera</taxon>
        <taxon>Rotifera</taxon>
        <taxon>Eurotatoria</taxon>
        <taxon>Monogononta</taxon>
        <taxon>Pseudotrocha</taxon>
        <taxon>Ploima</taxon>
        <taxon>Brachionidae</taxon>
        <taxon>Brachionus</taxon>
    </lineage>
</organism>
<dbReference type="AlphaFoldDB" id="A0A3M7SM30"/>